<sequence>MSFEPMVDGVAIVTGAGSSGPGFGTGKASAVLLARSGCGVVVLDSVAERTRETVELIESEGGRAVGCVGDVRDPAVARRAVDTAVDTFGSLTTLVNNVGVFRSGTLAAMTDEDLELHLGVNLKGTLFLIRAAVPAMAASGGGSVVNISSIAAHRGVSSSGTVAYTASKGAIEAVATVLAAELGPQGIRVNTVVPGTLDTPLLRMTLTPEQIADRQRTAPLGPGGDAWDVARAVVFFASPWARWVSGAIIPVDGGFLTTSPAMFTGAVDTK</sequence>
<keyword evidence="2" id="KW-0560">Oxidoreductase</keyword>
<dbReference type="PANTHER" id="PTHR43639">
    <property type="entry name" value="OXIDOREDUCTASE, SHORT-CHAIN DEHYDROGENASE/REDUCTASE FAMILY (AFU_ORTHOLOGUE AFUA_5G02870)"/>
    <property type="match status" value="1"/>
</dbReference>
<dbReference type="InterPro" id="IPR002347">
    <property type="entry name" value="SDR_fam"/>
</dbReference>
<comment type="caution">
    <text evidence="3">The sequence shown here is derived from an EMBL/GenBank/DDBJ whole genome shotgun (WGS) entry which is preliminary data.</text>
</comment>
<dbReference type="AlphaFoldDB" id="A0A5M3XYV1"/>
<dbReference type="EMBL" id="BLAF01000081">
    <property type="protein sequence ID" value="GES26200.1"/>
    <property type="molecule type" value="Genomic_DNA"/>
</dbReference>
<reference evidence="3 4" key="1">
    <citation type="submission" date="2019-10" db="EMBL/GenBank/DDBJ databases">
        <title>Whole genome shotgun sequence of Acrocarpospora pleiomorpha NBRC 16267.</title>
        <authorList>
            <person name="Ichikawa N."/>
            <person name="Kimura A."/>
            <person name="Kitahashi Y."/>
            <person name="Komaki H."/>
            <person name="Oguchi A."/>
        </authorList>
    </citation>
    <scope>NUCLEOTIDE SEQUENCE [LARGE SCALE GENOMIC DNA]</scope>
    <source>
        <strain evidence="3 4">NBRC 16267</strain>
    </source>
</reference>
<dbReference type="PRINTS" id="PR00080">
    <property type="entry name" value="SDRFAMILY"/>
</dbReference>
<evidence type="ECO:0000313" key="3">
    <source>
        <dbReference type="EMBL" id="GES26200.1"/>
    </source>
</evidence>
<dbReference type="PANTHER" id="PTHR43639:SF1">
    <property type="entry name" value="SHORT-CHAIN DEHYDROGENASE_REDUCTASE FAMILY PROTEIN"/>
    <property type="match status" value="1"/>
</dbReference>
<dbReference type="InterPro" id="IPR020904">
    <property type="entry name" value="Sc_DH/Rdtase_CS"/>
</dbReference>
<gene>
    <name evidence="3" type="ORF">Aple_090990</name>
</gene>
<organism evidence="3 4">
    <name type="scientific">Acrocarpospora pleiomorpha</name>
    <dbReference type="NCBI Taxonomy" id="90975"/>
    <lineage>
        <taxon>Bacteria</taxon>
        <taxon>Bacillati</taxon>
        <taxon>Actinomycetota</taxon>
        <taxon>Actinomycetes</taxon>
        <taxon>Streptosporangiales</taxon>
        <taxon>Streptosporangiaceae</taxon>
        <taxon>Acrocarpospora</taxon>
    </lineage>
</organism>
<dbReference type="PROSITE" id="PS00061">
    <property type="entry name" value="ADH_SHORT"/>
    <property type="match status" value="1"/>
</dbReference>
<dbReference type="GO" id="GO:0016491">
    <property type="term" value="F:oxidoreductase activity"/>
    <property type="evidence" value="ECO:0007669"/>
    <property type="project" value="UniProtKB-KW"/>
</dbReference>
<dbReference type="CDD" id="cd05233">
    <property type="entry name" value="SDR_c"/>
    <property type="match status" value="1"/>
</dbReference>
<dbReference type="Pfam" id="PF13561">
    <property type="entry name" value="adh_short_C2"/>
    <property type="match status" value="1"/>
</dbReference>
<keyword evidence="4" id="KW-1185">Reference proteome</keyword>
<comment type="similarity">
    <text evidence="1">Belongs to the short-chain dehydrogenases/reductases (SDR) family.</text>
</comment>
<evidence type="ECO:0000256" key="1">
    <source>
        <dbReference type="ARBA" id="ARBA00006484"/>
    </source>
</evidence>
<dbReference type="PRINTS" id="PR00081">
    <property type="entry name" value="GDHRDH"/>
</dbReference>
<evidence type="ECO:0000256" key="2">
    <source>
        <dbReference type="ARBA" id="ARBA00023002"/>
    </source>
</evidence>
<dbReference type="Gene3D" id="3.40.50.720">
    <property type="entry name" value="NAD(P)-binding Rossmann-like Domain"/>
    <property type="match status" value="1"/>
</dbReference>
<accession>A0A5M3XYV1</accession>
<dbReference type="RefSeq" id="WP_344318362.1">
    <property type="nucleotide sequence ID" value="NZ_BAAAHM010000057.1"/>
</dbReference>
<dbReference type="FunFam" id="3.40.50.720:FF:000084">
    <property type="entry name" value="Short-chain dehydrogenase reductase"/>
    <property type="match status" value="1"/>
</dbReference>
<dbReference type="InterPro" id="IPR036291">
    <property type="entry name" value="NAD(P)-bd_dom_sf"/>
</dbReference>
<name>A0A5M3XYV1_9ACTN</name>
<protein>
    <submittedName>
        <fullName evidence="3">Oxidoreductase</fullName>
    </submittedName>
</protein>
<proteinExistence type="inferred from homology"/>
<evidence type="ECO:0000313" key="4">
    <source>
        <dbReference type="Proteomes" id="UP000377595"/>
    </source>
</evidence>
<dbReference type="Proteomes" id="UP000377595">
    <property type="component" value="Unassembled WGS sequence"/>
</dbReference>
<dbReference type="SUPFAM" id="SSF51735">
    <property type="entry name" value="NAD(P)-binding Rossmann-fold domains"/>
    <property type="match status" value="1"/>
</dbReference>